<protein>
    <submittedName>
        <fullName evidence="2">XRE family transcriptional regulator</fullName>
    </submittedName>
</protein>
<reference evidence="2 3" key="1">
    <citation type="submission" date="2018-06" db="EMBL/GenBank/DDBJ databases">
        <title>Actinomadura craniellae sp. nov. isolated from marine sponge Craniella sp.</title>
        <authorList>
            <person name="Li L."/>
            <person name="Xu Q.H."/>
            <person name="Lin H.W."/>
            <person name="Lu Y.H."/>
        </authorList>
    </citation>
    <scope>NUCLEOTIDE SEQUENCE [LARGE SCALE GENOMIC DNA]</scope>
    <source>
        <strain evidence="2 3">LHW63021</strain>
    </source>
</reference>
<gene>
    <name evidence="2" type="ORF">DPM19_30820</name>
</gene>
<evidence type="ECO:0000313" key="2">
    <source>
        <dbReference type="EMBL" id="RAY11417.1"/>
    </source>
</evidence>
<dbReference type="CDD" id="cd00093">
    <property type="entry name" value="HTH_XRE"/>
    <property type="match status" value="1"/>
</dbReference>
<dbReference type="InterPro" id="IPR001387">
    <property type="entry name" value="Cro/C1-type_HTH"/>
</dbReference>
<dbReference type="InterPro" id="IPR043917">
    <property type="entry name" value="DUF5753"/>
</dbReference>
<dbReference type="AlphaFoldDB" id="A0A365GX58"/>
<proteinExistence type="predicted"/>
<organism evidence="2 3">
    <name type="scientific">Actinomadura craniellae</name>
    <dbReference type="NCBI Taxonomy" id="2231787"/>
    <lineage>
        <taxon>Bacteria</taxon>
        <taxon>Bacillati</taxon>
        <taxon>Actinomycetota</taxon>
        <taxon>Actinomycetes</taxon>
        <taxon>Streptosporangiales</taxon>
        <taxon>Thermomonosporaceae</taxon>
        <taxon>Actinomadura</taxon>
    </lineage>
</organism>
<evidence type="ECO:0000313" key="3">
    <source>
        <dbReference type="Proteomes" id="UP000251891"/>
    </source>
</evidence>
<dbReference type="EMBL" id="QLYX01000019">
    <property type="protein sequence ID" value="RAY11417.1"/>
    <property type="molecule type" value="Genomic_DNA"/>
</dbReference>
<accession>A0A365GX58</accession>
<comment type="caution">
    <text evidence="2">The sequence shown here is derived from an EMBL/GenBank/DDBJ whole genome shotgun (WGS) entry which is preliminary data.</text>
</comment>
<sequence>MSTIRRTWLEYFAKELIAWREFRGMTQEKLATAITFSPSLVAMVETCQRTPRPEFIERCDEALQTGGALMRFYKELVSRESIPDYLDRWRGVEEQATVINTFQLEVVPGLLQTPDYARVVLQTGLPTATPEEIEAKVAARLERQAPLTSDRPPMFVAILDEGAIRRVIGGSSVMREQLMHLVKLCERPHIVVQVVRAEVGAYAGIGGPFNLATLDGDEVAYLDTTLSGHVVENPEEVAIIKHRWESLRAEALPRPASLRLIKEVADQWTP</sequence>
<dbReference type="OrthoDB" id="3466567at2"/>
<keyword evidence="3" id="KW-1185">Reference proteome</keyword>
<name>A0A365GX58_9ACTN</name>
<dbReference type="Gene3D" id="1.10.260.40">
    <property type="entry name" value="lambda repressor-like DNA-binding domains"/>
    <property type="match status" value="1"/>
</dbReference>
<dbReference type="Proteomes" id="UP000251891">
    <property type="component" value="Unassembled WGS sequence"/>
</dbReference>
<dbReference type="PROSITE" id="PS50943">
    <property type="entry name" value="HTH_CROC1"/>
    <property type="match status" value="1"/>
</dbReference>
<evidence type="ECO:0000259" key="1">
    <source>
        <dbReference type="PROSITE" id="PS50943"/>
    </source>
</evidence>
<dbReference type="SUPFAM" id="SSF47413">
    <property type="entry name" value="lambda repressor-like DNA-binding domains"/>
    <property type="match status" value="1"/>
</dbReference>
<dbReference type="Pfam" id="PF19054">
    <property type="entry name" value="DUF5753"/>
    <property type="match status" value="1"/>
</dbReference>
<feature type="domain" description="HTH cro/C1-type" evidence="1">
    <location>
        <begin position="16"/>
        <end position="69"/>
    </location>
</feature>
<dbReference type="SMART" id="SM00530">
    <property type="entry name" value="HTH_XRE"/>
    <property type="match status" value="1"/>
</dbReference>
<dbReference type="InterPro" id="IPR010982">
    <property type="entry name" value="Lambda_DNA-bd_dom_sf"/>
</dbReference>
<dbReference type="RefSeq" id="WP_111871609.1">
    <property type="nucleotide sequence ID" value="NZ_QLYX01000019.1"/>
</dbReference>
<dbReference type="Pfam" id="PF13560">
    <property type="entry name" value="HTH_31"/>
    <property type="match status" value="1"/>
</dbReference>
<dbReference type="GO" id="GO:0003677">
    <property type="term" value="F:DNA binding"/>
    <property type="evidence" value="ECO:0007669"/>
    <property type="project" value="InterPro"/>
</dbReference>